<comment type="function">
    <text evidence="1">Thiol-specific peroxidase that catalyzes the reduction of hydrogen peroxide and organic hydroperoxides to water and alcohols, respectively. Plays a role in cell protection against oxidative stress by detoxifying peroxides and as sensor of hydrogen peroxide-mediated signaling events.</text>
</comment>
<keyword evidence="6" id="KW-1015">Disulfide bond</keyword>
<dbReference type="GO" id="GO:0034599">
    <property type="term" value="P:cellular response to oxidative stress"/>
    <property type="evidence" value="ECO:0007669"/>
    <property type="project" value="TreeGrafter"/>
</dbReference>
<organism evidence="14 15">
    <name type="scientific">Burkholderia diffusa</name>
    <dbReference type="NCBI Taxonomy" id="488732"/>
    <lineage>
        <taxon>Bacteria</taxon>
        <taxon>Pseudomonadati</taxon>
        <taxon>Pseudomonadota</taxon>
        <taxon>Betaproteobacteria</taxon>
        <taxon>Burkholderiales</taxon>
        <taxon>Burkholderiaceae</taxon>
        <taxon>Burkholderia</taxon>
        <taxon>Burkholderia cepacia complex</taxon>
    </lineage>
</organism>
<dbReference type="PANTHER" id="PTHR42801">
    <property type="entry name" value="THIOREDOXIN-DEPENDENT PEROXIDE REDUCTASE"/>
    <property type="match status" value="1"/>
</dbReference>
<dbReference type="EC" id="1.11.1.24" evidence="2"/>
<evidence type="ECO:0000256" key="9">
    <source>
        <dbReference type="ARBA" id="ARBA00038489"/>
    </source>
</evidence>
<dbReference type="AlphaFoldDB" id="A0A6P2HNM1"/>
<keyword evidence="4" id="KW-0049">Antioxidant</keyword>
<keyword evidence="5" id="KW-0560">Oxidoreductase</keyword>
<feature type="domain" description="Thioredoxin" evidence="13">
    <location>
        <begin position="26"/>
        <end position="178"/>
    </location>
</feature>
<comment type="catalytic activity">
    <reaction evidence="11">
        <text>a hydroperoxide + [thioredoxin]-dithiol = an alcohol + [thioredoxin]-disulfide + H2O</text>
        <dbReference type="Rhea" id="RHEA:62620"/>
        <dbReference type="Rhea" id="RHEA-COMP:10698"/>
        <dbReference type="Rhea" id="RHEA-COMP:10700"/>
        <dbReference type="ChEBI" id="CHEBI:15377"/>
        <dbReference type="ChEBI" id="CHEBI:29950"/>
        <dbReference type="ChEBI" id="CHEBI:30879"/>
        <dbReference type="ChEBI" id="CHEBI:35924"/>
        <dbReference type="ChEBI" id="CHEBI:50058"/>
        <dbReference type="EC" id="1.11.1.24"/>
    </reaction>
</comment>
<name>A0A6P2HNM1_9BURK</name>
<keyword evidence="15" id="KW-1185">Reference proteome</keyword>
<dbReference type="GeneID" id="93025817"/>
<dbReference type="RefSeq" id="WP_059603363.1">
    <property type="nucleotide sequence ID" value="NZ_CABVPN010000003.1"/>
</dbReference>
<dbReference type="CDD" id="cd03017">
    <property type="entry name" value="PRX_BCP"/>
    <property type="match status" value="1"/>
</dbReference>
<dbReference type="EMBL" id="CABVPN010000003">
    <property type="protein sequence ID" value="VWB19496.1"/>
    <property type="molecule type" value="Genomic_DNA"/>
</dbReference>
<evidence type="ECO:0000313" key="14">
    <source>
        <dbReference type="EMBL" id="VWB19496.1"/>
    </source>
</evidence>
<dbReference type="PROSITE" id="PS51352">
    <property type="entry name" value="THIOREDOXIN_2"/>
    <property type="match status" value="1"/>
</dbReference>
<evidence type="ECO:0000256" key="2">
    <source>
        <dbReference type="ARBA" id="ARBA00013017"/>
    </source>
</evidence>
<evidence type="ECO:0000256" key="5">
    <source>
        <dbReference type="ARBA" id="ARBA00023002"/>
    </source>
</evidence>
<evidence type="ECO:0000259" key="13">
    <source>
        <dbReference type="PROSITE" id="PS51352"/>
    </source>
</evidence>
<reference evidence="14 15" key="1">
    <citation type="submission" date="2019-09" db="EMBL/GenBank/DDBJ databases">
        <authorList>
            <person name="Depoorter E."/>
        </authorList>
    </citation>
    <scope>NUCLEOTIDE SEQUENCE [LARGE SCALE GENOMIC DNA]</scope>
    <source>
        <strain evidence="14">LMG 24065</strain>
    </source>
</reference>
<dbReference type="GO" id="GO:0045454">
    <property type="term" value="P:cell redox homeostasis"/>
    <property type="evidence" value="ECO:0007669"/>
    <property type="project" value="TreeGrafter"/>
</dbReference>
<comment type="similarity">
    <text evidence="9">Belongs to the peroxiredoxin family. BCP/PrxQ subfamily.</text>
</comment>
<evidence type="ECO:0000256" key="10">
    <source>
        <dbReference type="ARBA" id="ARBA00042639"/>
    </source>
</evidence>
<evidence type="ECO:0000256" key="4">
    <source>
        <dbReference type="ARBA" id="ARBA00022862"/>
    </source>
</evidence>
<dbReference type="Pfam" id="PF00578">
    <property type="entry name" value="AhpC-TSA"/>
    <property type="match status" value="1"/>
</dbReference>
<dbReference type="Proteomes" id="UP000494125">
    <property type="component" value="Unassembled WGS sequence"/>
</dbReference>
<dbReference type="InterPro" id="IPR050924">
    <property type="entry name" value="Peroxiredoxin_BCP/PrxQ"/>
</dbReference>
<dbReference type="GO" id="GO:0005737">
    <property type="term" value="C:cytoplasm"/>
    <property type="evidence" value="ECO:0007669"/>
    <property type="project" value="TreeGrafter"/>
</dbReference>
<evidence type="ECO:0000256" key="1">
    <source>
        <dbReference type="ARBA" id="ARBA00003330"/>
    </source>
</evidence>
<dbReference type="SUPFAM" id="SSF52833">
    <property type="entry name" value="Thioredoxin-like"/>
    <property type="match status" value="1"/>
</dbReference>
<dbReference type="PANTHER" id="PTHR42801:SF4">
    <property type="entry name" value="AHPC_TSA FAMILY PROTEIN"/>
    <property type="match status" value="1"/>
</dbReference>
<evidence type="ECO:0000256" key="12">
    <source>
        <dbReference type="SAM" id="SignalP"/>
    </source>
</evidence>
<evidence type="ECO:0000256" key="3">
    <source>
        <dbReference type="ARBA" id="ARBA00022559"/>
    </source>
</evidence>
<dbReference type="InterPro" id="IPR013766">
    <property type="entry name" value="Thioredoxin_domain"/>
</dbReference>
<evidence type="ECO:0000256" key="11">
    <source>
        <dbReference type="ARBA" id="ARBA00049091"/>
    </source>
</evidence>
<keyword evidence="3" id="KW-0575">Peroxidase</keyword>
<evidence type="ECO:0000313" key="15">
    <source>
        <dbReference type="Proteomes" id="UP000494125"/>
    </source>
</evidence>
<dbReference type="InterPro" id="IPR000866">
    <property type="entry name" value="AhpC/TSA"/>
</dbReference>
<protein>
    <recommendedName>
        <fullName evidence="2">thioredoxin-dependent peroxiredoxin</fullName>
        <ecNumber evidence="2">1.11.1.24</ecNumber>
    </recommendedName>
    <alternativeName>
        <fullName evidence="8">Thioredoxin peroxidase</fullName>
    </alternativeName>
    <alternativeName>
        <fullName evidence="10">Thioredoxin-dependent peroxiredoxin Bcp</fullName>
    </alternativeName>
</protein>
<keyword evidence="12" id="KW-0732">Signal</keyword>
<accession>A0A6P2HNM1</accession>
<evidence type="ECO:0000256" key="6">
    <source>
        <dbReference type="ARBA" id="ARBA00023157"/>
    </source>
</evidence>
<dbReference type="GO" id="GO:0008379">
    <property type="term" value="F:thioredoxin peroxidase activity"/>
    <property type="evidence" value="ECO:0007669"/>
    <property type="project" value="TreeGrafter"/>
</dbReference>
<dbReference type="Gene3D" id="3.40.30.10">
    <property type="entry name" value="Glutaredoxin"/>
    <property type="match status" value="1"/>
</dbReference>
<keyword evidence="7" id="KW-0676">Redox-active center</keyword>
<dbReference type="InterPro" id="IPR036249">
    <property type="entry name" value="Thioredoxin-like_sf"/>
</dbReference>
<evidence type="ECO:0000256" key="8">
    <source>
        <dbReference type="ARBA" id="ARBA00032824"/>
    </source>
</evidence>
<evidence type="ECO:0000256" key="7">
    <source>
        <dbReference type="ARBA" id="ARBA00023284"/>
    </source>
</evidence>
<gene>
    <name evidence="14" type="ORF">BDI24065_00743</name>
</gene>
<sequence length="183" mass="19678">MKRKLLVGAAAALMVAGHALVAQAQLKPGDTAPDFTTQASLGGKTYAYSLADALKHGPVVLYFYPAAFTKGCTIEAHAFADAVDRYKAYGATVIGVSADNIDTLTKFSVSECRSKFPVAADPDAKIIREYDAKLPALDRANRVSYVISPERKVLYEYTSLSPDKHVENTLGAVKAWADAHPKQ</sequence>
<proteinExistence type="inferred from homology"/>
<feature type="chain" id="PRO_5026684246" description="thioredoxin-dependent peroxiredoxin" evidence="12">
    <location>
        <begin position="25"/>
        <end position="183"/>
    </location>
</feature>
<feature type="signal peptide" evidence="12">
    <location>
        <begin position="1"/>
        <end position="24"/>
    </location>
</feature>